<keyword evidence="3 12" id="KW-0633">Potassium transport</keyword>
<dbReference type="FunFam" id="2.60.40.1400:FF:000001">
    <property type="entry name" value="G protein-activated inward rectifier potassium channel 2"/>
    <property type="match status" value="4"/>
</dbReference>
<dbReference type="Gene3D" id="1.10.287.70">
    <property type="match status" value="4"/>
</dbReference>
<evidence type="ECO:0000256" key="2">
    <source>
        <dbReference type="ARBA" id="ARBA00022448"/>
    </source>
</evidence>
<keyword evidence="9 14" id="KW-0472">Membrane</keyword>
<feature type="domain" description="Inward rectifier potassium channel C-terminal" evidence="16">
    <location>
        <begin position="684"/>
        <end position="855"/>
    </location>
</feature>
<feature type="region of interest" description="Disordered" evidence="13">
    <location>
        <begin position="367"/>
        <end position="389"/>
    </location>
</feature>
<dbReference type="VEuPathDB" id="VectorBase:AALB20_034786"/>
<evidence type="ECO:0000256" key="13">
    <source>
        <dbReference type="SAM" id="MobiDB-lite"/>
    </source>
</evidence>
<dbReference type="VEuPathDB" id="VectorBase:AALB017593"/>
<evidence type="ECO:0000256" key="1">
    <source>
        <dbReference type="ARBA" id="ARBA00004141"/>
    </source>
</evidence>
<keyword evidence="10 12" id="KW-0407">Ion channel</keyword>
<dbReference type="PRINTS" id="PR01320">
    <property type="entry name" value="KIRCHANNEL"/>
</dbReference>
<sequence>MAKRRRRYLQDIFTTLVDIQWRWTLFVFACSFILSWMGFAVLWYLIALSHGDIQSVGDDSHKPCVTYIYGFTSAFLFSLETQHTIGYGNRYITEECPEGIFILALQSITGVFIQAFMVGIVFAKLSRPKKRAQTLLFSKNAVICHRDGVPCLLFRVGDMRKSHIIEAHVTAQIIRRKVTKEGEVLPFYQQNMEVSCDGGDDRLMFIWPTIVVHKIDRDSPLYNLSAQDMLRERFEIVVMLEGVVESTGMTTQARSSYLPSEILWGHRFESVVSFKRETGEYEVDYTTFNDTYEVDTPLCSARQLHDVKKELNKQNGVVASSESEDSDSSSVDNASSRKDSLSNGYLRFAPVYGNVSEQAAATNLANGSGGGVGGTGDGATVLDHPTSSMEEKKPLNRIFMRPGVIEEEPDSLDSVISNLPLTVVPSLARISTVGSGFSRQESVRMSFGQRKNFTVPMDPESPEARDDAKLLPLSPFEKIPPILIGDGQDPPKTPITPTTPIVYCPQSPSVGSKRSRALRPGTTRKYRRRAILKNGDCNIVLSKVSRQQWRFLQDIFTTLVDAQWRWTLLVFSFSFIGSWLFFGLIWWLIAFTHGDLEEMHLPKHQEETGWKPCVSNIESYTSAFLFSIETQTTIGYGYRTTTEECPEAIFIMCFQSIYGVMMQAFMVGFVFAKMTRPKHRTQTLLFSKHAVICQRDGELCLMFRVGDMRKSHIIGANIRAQLIRTKLSREGEVMAQYQHELEVGADQCGSDLFFIWPQIVTHKINAESPFYNMSASDLLQDRFEIVVILEGTVESTGQSTQARSSYVNSEILWGNRFEPIVFYNKENQVYEINYSKFNETHAVDTPLCSARELAEFYKYQDDYRNQDPFVSGSSKSMFEQRWHRHYTNTIRTLSTVHLEDEQTSLTVQPRYLTIHAAPRRPRSYLQLENNLRNLFDRPSITISPSSVTSIRTDSRQNMESDRSQPDASGKMDRSMLKLGPFDTNIGMAQQQQQQQQQQLLLQQYSPGPYGDQYGYSSPVTPVTPTSPLVCYPQMKNRVLRPGVNRKYRKRAILKNGDCNVVLSRPPRQHLRFLQDIFTTLVDAQWRWTLIVFAFSFIGSWLFFAVIWFLISYTHGDLDPDHLPDNQSEIGWIPCVYNMYSFTSAFLFSIETQHTIGYGVRTTTEECPEAIFVMCFQSIYGLMIQAFMVGIVFAKMTRPKQRSQTLLFSKNAVVCQRDGELCLMFRVGDMRKSHIIGASVRAQLIRTKVTREGEAMAQFQHELDVGSDGCSSDLFFIWPQIVVHRINKDSPLYNMSASDMLRERFEVVVILEGTVESTGQSTQARSSYVNTEILWGHRFDPVVCYNKEQQGYEINYSKFDSTLQVDTPLCSARELAEFYRAQDDYQPATENGDNVSTKTQLERRWQHHYSTVMNTLSQYNLTDDTMGQAADGNYLYPTRYLTIQGVPRRRKSYVALQNNLWNLFDHPPNPRTNSTVPATSESDASPASPRKVRDDDPLVTISDEQCNEMRDLPKLRVPNDVETGVSLMLEDRMVRCGRDNGSPIVVTPDTAGSIRSSFRFDSPRASGRRPGPYLNRAGYRKPRKRAIFKNGYCNVSATKVPQQQIRFLQDIFTTLVDAQWRWTLLVFALGFVGSWLLFAVLYFLIAYAHGDFVEGHLPPFQEENNWTPCISSLYSFTSAFLFSLETQHTIGYGSRAMEEECPEAVFVMSLQSVHGVMVQAFLAGIVFAKMTRSKRRAQTLLFSRNAVISQRDGELCLMFRIGDMRKSHLIGANIRAQLIKGKVTLEGETMPQYQTELELSTDDCSSDVFFIWPQIVVHKIDERSPLYGYAAEDILLERFEVVVMLEGTIESTGQTTQARTSYVNTEILWGYRFEQVLVYNVDIQSYEIDFSKFNETIPHVTPRCSAKQLKEGFKSLALSPSLHQKGRSCDPLIGANLRLSHIETEHERINPQFLYPLFDRRRSRSSTEL</sequence>
<dbReference type="PANTHER" id="PTHR11767:SF113">
    <property type="entry name" value="INWARDLY RECTIFYING POTASSIUM CHANNEL 2, ISOFORM D"/>
    <property type="match status" value="1"/>
</dbReference>
<dbReference type="GO" id="GO:0005886">
    <property type="term" value="C:plasma membrane"/>
    <property type="evidence" value="ECO:0007669"/>
    <property type="project" value="TreeGrafter"/>
</dbReference>
<feature type="domain" description="Potassium channel inwardly rectifying transmembrane" evidence="15">
    <location>
        <begin position="532"/>
        <end position="677"/>
    </location>
</feature>
<comment type="catalytic activity">
    <reaction evidence="11">
        <text>K(+)(in) = K(+)(out)</text>
        <dbReference type="Rhea" id="RHEA:29463"/>
        <dbReference type="ChEBI" id="CHEBI:29103"/>
    </reaction>
</comment>
<dbReference type="GO" id="GO:0005242">
    <property type="term" value="F:inward rectifier potassium channel activity"/>
    <property type="evidence" value="ECO:0007669"/>
    <property type="project" value="InterPro"/>
</dbReference>
<feature type="transmembrane region" description="Helical" evidence="14">
    <location>
        <begin position="100"/>
        <end position="123"/>
    </location>
</feature>
<keyword evidence="18" id="KW-1185">Reference proteome</keyword>
<keyword evidence="4 12" id="KW-0812">Transmembrane</keyword>
<feature type="domain" description="Inward rectifier potassium channel C-terminal" evidence="16">
    <location>
        <begin position="1205"/>
        <end position="1376"/>
    </location>
</feature>
<dbReference type="GO" id="GO:1990573">
    <property type="term" value="P:potassium ion import across plasma membrane"/>
    <property type="evidence" value="ECO:0007669"/>
    <property type="project" value="TreeGrafter"/>
</dbReference>
<feature type="region of interest" description="Disordered" evidence="13">
    <location>
        <begin position="315"/>
        <end position="339"/>
    </location>
</feature>
<feature type="compositionally biased region" description="Gly residues" evidence="13">
    <location>
        <begin position="367"/>
        <end position="377"/>
    </location>
</feature>
<evidence type="ECO:0000259" key="15">
    <source>
        <dbReference type="Pfam" id="PF01007"/>
    </source>
</evidence>
<dbReference type="InterPro" id="IPR041647">
    <property type="entry name" value="IRK_C"/>
</dbReference>
<feature type="domain" description="Potassium channel inwardly rectifying transmembrane" evidence="15">
    <location>
        <begin position="1587"/>
        <end position="1731"/>
    </location>
</feature>
<protein>
    <recommendedName>
        <fullName evidence="19">Inwardly rectifying k+ channel</fullName>
    </recommendedName>
</protein>
<evidence type="ECO:0000256" key="4">
    <source>
        <dbReference type="ARBA" id="ARBA00022692"/>
    </source>
</evidence>
<feature type="domain" description="Inward rectifier potassium channel C-terminal" evidence="16">
    <location>
        <begin position="1739"/>
        <end position="1910"/>
    </location>
</feature>
<reference evidence="17 18" key="1">
    <citation type="journal article" date="2017" name="G3 (Bethesda)">
        <title>The Physical Genome Mapping of Anopheles albimanus Corrected Scaffold Misassemblies and Identified Interarm Rearrangements in Genus Anopheles.</title>
        <authorList>
            <person name="Artemov G.N."/>
            <person name="Peery A.N."/>
            <person name="Jiang X."/>
            <person name="Tu Z."/>
            <person name="Stegniy V.N."/>
            <person name="Sharakhova M.V."/>
            <person name="Sharakhov I.V."/>
        </authorList>
    </citation>
    <scope>NUCLEOTIDE SEQUENCE [LARGE SCALE GENOMIC DNA]</scope>
    <source>
        <strain evidence="17 18">ALBI9_A</strain>
    </source>
</reference>
<dbReference type="STRING" id="7167.A0A182FRM9"/>
<reference evidence="17" key="2">
    <citation type="submission" date="2022-08" db="UniProtKB">
        <authorList>
            <consortium name="EnsemblMetazoa"/>
        </authorList>
    </citation>
    <scope>IDENTIFICATION</scope>
    <source>
        <strain evidence="17">STECLA/ALBI9_A</strain>
    </source>
</reference>
<evidence type="ECO:0008006" key="19">
    <source>
        <dbReference type="Google" id="ProtNLM"/>
    </source>
</evidence>
<feature type="compositionally biased region" description="Low complexity" evidence="13">
    <location>
        <begin position="942"/>
        <end position="951"/>
    </location>
</feature>
<evidence type="ECO:0000256" key="14">
    <source>
        <dbReference type="SAM" id="Phobius"/>
    </source>
</evidence>
<evidence type="ECO:0000256" key="12">
    <source>
        <dbReference type="RuleBase" id="RU003822"/>
    </source>
</evidence>
<evidence type="ECO:0000256" key="9">
    <source>
        <dbReference type="ARBA" id="ARBA00023136"/>
    </source>
</evidence>
<keyword evidence="2 12" id="KW-0813">Transport</keyword>
<keyword evidence="6 12" id="KW-0630">Potassium</keyword>
<evidence type="ECO:0000256" key="11">
    <source>
        <dbReference type="ARBA" id="ARBA00034430"/>
    </source>
</evidence>
<dbReference type="Pfam" id="PF01007">
    <property type="entry name" value="IRK"/>
    <property type="match status" value="4"/>
</dbReference>
<evidence type="ECO:0000313" key="17">
    <source>
        <dbReference type="EnsemblMetazoa" id="AALB009205-PA"/>
    </source>
</evidence>
<dbReference type="InterPro" id="IPR040445">
    <property type="entry name" value="Kir_TM"/>
</dbReference>
<feature type="transmembrane region" description="Helical" evidence="14">
    <location>
        <begin position="1170"/>
        <end position="1193"/>
    </location>
</feature>
<feature type="transmembrane region" description="Helical" evidence="14">
    <location>
        <begin position="1703"/>
        <end position="1727"/>
    </location>
</feature>
<dbReference type="PANTHER" id="PTHR11767">
    <property type="entry name" value="INWARD RECTIFIER POTASSIUM CHANNEL"/>
    <property type="match status" value="1"/>
</dbReference>
<evidence type="ECO:0000256" key="5">
    <source>
        <dbReference type="ARBA" id="ARBA00022882"/>
    </source>
</evidence>
<dbReference type="VEuPathDB" id="VectorBase:AALB20_035220"/>
<keyword evidence="7 14" id="KW-1133">Transmembrane helix</keyword>
<accession>A0A182FRM9</accession>
<evidence type="ECO:0000256" key="8">
    <source>
        <dbReference type="ARBA" id="ARBA00023065"/>
    </source>
</evidence>
<feature type="transmembrane region" description="Helical" evidence="14">
    <location>
        <begin position="648"/>
        <end position="672"/>
    </location>
</feature>
<dbReference type="GO" id="GO:0034702">
    <property type="term" value="C:monoatomic ion channel complex"/>
    <property type="evidence" value="ECO:0007669"/>
    <property type="project" value="UniProtKB-KW"/>
</dbReference>
<dbReference type="VEuPathDB" id="VectorBase:AALB20_036413"/>
<feature type="domain" description="Potassium channel inwardly rectifying transmembrane" evidence="15">
    <location>
        <begin position="1053"/>
        <end position="1198"/>
    </location>
</feature>
<feature type="compositionally biased region" description="Polar residues" evidence="13">
    <location>
        <begin position="1470"/>
        <end position="1484"/>
    </location>
</feature>
<organism evidence="17 18">
    <name type="scientific">Anopheles albimanus</name>
    <name type="common">New world malaria mosquito</name>
    <dbReference type="NCBI Taxonomy" id="7167"/>
    <lineage>
        <taxon>Eukaryota</taxon>
        <taxon>Metazoa</taxon>
        <taxon>Ecdysozoa</taxon>
        <taxon>Arthropoda</taxon>
        <taxon>Hexapoda</taxon>
        <taxon>Insecta</taxon>
        <taxon>Pterygota</taxon>
        <taxon>Neoptera</taxon>
        <taxon>Endopterygota</taxon>
        <taxon>Diptera</taxon>
        <taxon>Nematocera</taxon>
        <taxon>Culicoidea</taxon>
        <taxon>Culicidae</taxon>
        <taxon>Anophelinae</taxon>
        <taxon>Anopheles</taxon>
    </lineage>
</organism>
<feature type="region of interest" description="Disordered" evidence="13">
    <location>
        <begin position="1463"/>
        <end position="1494"/>
    </location>
</feature>
<dbReference type="VEuPathDB" id="VectorBase:AALB017592"/>
<feature type="transmembrane region" description="Helical" evidence="14">
    <location>
        <begin position="1621"/>
        <end position="1644"/>
    </location>
</feature>
<feature type="transmembrane region" description="Helical" evidence="14">
    <location>
        <begin position="21"/>
        <end position="46"/>
    </location>
</feature>
<feature type="region of interest" description="Disordered" evidence="13">
    <location>
        <begin position="942"/>
        <end position="977"/>
    </location>
</feature>
<evidence type="ECO:0000259" key="16">
    <source>
        <dbReference type="Pfam" id="PF17655"/>
    </source>
</evidence>
<dbReference type="VEuPathDB" id="VectorBase:AALB017594"/>
<feature type="domain" description="Potassium channel inwardly rectifying transmembrane" evidence="15">
    <location>
        <begin position="2"/>
        <end position="128"/>
    </location>
</feature>
<feature type="domain" description="Inward rectifier potassium channel C-terminal" evidence="16">
    <location>
        <begin position="135"/>
        <end position="308"/>
    </location>
</feature>
<dbReference type="Pfam" id="PF17655">
    <property type="entry name" value="IRK_C"/>
    <property type="match status" value="4"/>
</dbReference>
<evidence type="ECO:0000256" key="7">
    <source>
        <dbReference type="ARBA" id="ARBA00022989"/>
    </source>
</evidence>
<feature type="transmembrane region" description="Helical" evidence="14">
    <location>
        <begin position="1087"/>
        <end position="1110"/>
    </location>
</feature>
<feature type="compositionally biased region" description="Basic and acidic residues" evidence="13">
    <location>
        <begin position="952"/>
        <end position="975"/>
    </location>
</feature>
<name>A0A182FRM9_ANOAL</name>
<evidence type="ECO:0000256" key="6">
    <source>
        <dbReference type="ARBA" id="ARBA00022958"/>
    </source>
</evidence>
<dbReference type="SUPFAM" id="SSF81324">
    <property type="entry name" value="Voltage-gated potassium channels"/>
    <property type="match status" value="4"/>
</dbReference>
<comment type="subcellular location">
    <subcellularLocation>
        <location evidence="1 12">Membrane</location>
        <topology evidence="1 12">Multi-pass membrane protein</topology>
    </subcellularLocation>
</comment>
<dbReference type="InterPro" id="IPR014756">
    <property type="entry name" value="Ig_E-set"/>
</dbReference>
<comment type="similarity">
    <text evidence="12">Belongs to the inward rectifier-type potassium channel (TC 1.A.2.1) family.</text>
</comment>
<keyword evidence="8 12" id="KW-0406">Ion transport</keyword>
<dbReference type="Gene3D" id="2.60.40.1400">
    <property type="entry name" value="G protein-activated inward rectifier potassium channel 1"/>
    <property type="match status" value="4"/>
</dbReference>
<dbReference type="VEuPathDB" id="VectorBase:AALB017591"/>
<dbReference type="InterPro" id="IPR016449">
    <property type="entry name" value="K_chnl_inward-rec_Kir"/>
</dbReference>
<dbReference type="InterPro" id="IPR013518">
    <property type="entry name" value="K_chnl_inward-rec_Kir_cyto"/>
</dbReference>
<dbReference type="SUPFAM" id="SSF81296">
    <property type="entry name" value="E set domains"/>
    <property type="match status" value="4"/>
</dbReference>
<proteinExistence type="inferred from homology"/>
<evidence type="ECO:0000313" key="18">
    <source>
        <dbReference type="Proteomes" id="UP000069272"/>
    </source>
</evidence>
<dbReference type="FunFam" id="1.10.287.70:FF:000078">
    <property type="entry name" value="Putative Inward rectifier potassium channel"/>
    <property type="match status" value="4"/>
</dbReference>
<dbReference type="GO" id="GO:0034765">
    <property type="term" value="P:regulation of monoatomic ion transmembrane transport"/>
    <property type="evidence" value="ECO:0007669"/>
    <property type="project" value="TreeGrafter"/>
</dbReference>
<keyword evidence="5 12" id="KW-0851">Voltage-gated channel</keyword>
<dbReference type="VEuPathDB" id="VectorBase:AALB20_028277"/>
<evidence type="ECO:0000256" key="3">
    <source>
        <dbReference type="ARBA" id="ARBA00022538"/>
    </source>
</evidence>
<evidence type="ECO:0000256" key="10">
    <source>
        <dbReference type="ARBA" id="ARBA00023303"/>
    </source>
</evidence>
<feature type="transmembrane region" description="Helical" evidence="14">
    <location>
        <begin position="566"/>
        <end position="589"/>
    </location>
</feature>
<dbReference type="Proteomes" id="UP000069272">
    <property type="component" value="Chromosome 2R"/>
</dbReference>
<dbReference type="EnsemblMetazoa" id="AALB009205-RA">
    <property type="protein sequence ID" value="AALB009205-PA"/>
    <property type="gene ID" value="AALB009205"/>
</dbReference>